<feature type="signal peptide" evidence="3">
    <location>
        <begin position="1"/>
        <end position="27"/>
    </location>
</feature>
<evidence type="ECO:0000256" key="3">
    <source>
        <dbReference type="SAM" id="SignalP"/>
    </source>
</evidence>
<accession>A0AA90HDQ2</accession>
<keyword evidence="2" id="KW-0472">Membrane</keyword>
<name>A0AA90HDQ2_9ACTN</name>
<feature type="compositionally biased region" description="Low complexity" evidence="1">
    <location>
        <begin position="133"/>
        <end position="185"/>
    </location>
</feature>
<organism evidence="4">
    <name type="scientific">Streptantibioticus silvisoli</name>
    <dbReference type="NCBI Taxonomy" id="2705255"/>
    <lineage>
        <taxon>Bacteria</taxon>
        <taxon>Bacillati</taxon>
        <taxon>Actinomycetota</taxon>
        <taxon>Actinomycetes</taxon>
        <taxon>Kitasatosporales</taxon>
        <taxon>Streptomycetaceae</taxon>
        <taxon>Streptantibioticus</taxon>
    </lineage>
</organism>
<feature type="chain" id="PRO_5041651599" evidence="3">
    <location>
        <begin position="28"/>
        <end position="225"/>
    </location>
</feature>
<sequence>MISKRGLIVAGALGVGSALLASTSAFACQIGDFTVNSTAACDTSSSTPQAAITVTDKDGSGTAATITVALASAPGTVLGTGRIENPTAQGVTTTITVPWQSGATYTVHVKSDRYNVDSDSSTHPAAPAVDCGTTPSAPAAPSTPAQPTPSKSASSTPSTEATSSPSQSASVAPAPAASQSSAGSSLAETGGGSNTTPMLGIAAALVIVGGGALIMVRRRSAGRHN</sequence>
<gene>
    <name evidence="4" type="ORF">POF50_031680</name>
</gene>
<comment type="caution">
    <text evidence="4">The sequence shown here is derived from an EMBL/GenBank/DDBJ whole genome shotgun (WGS) entry which is preliminary data.</text>
</comment>
<dbReference type="NCBIfam" id="TIGR01167">
    <property type="entry name" value="LPXTG_anchor"/>
    <property type="match status" value="1"/>
</dbReference>
<evidence type="ECO:0000256" key="2">
    <source>
        <dbReference type="SAM" id="Phobius"/>
    </source>
</evidence>
<feature type="region of interest" description="Disordered" evidence="1">
    <location>
        <begin position="114"/>
        <end position="191"/>
    </location>
</feature>
<evidence type="ECO:0000313" key="4">
    <source>
        <dbReference type="EMBL" id="MDI5973850.1"/>
    </source>
</evidence>
<dbReference type="EMBL" id="JABXJJ020000053">
    <property type="protein sequence ID" value="MDI5973850.1"/>
    <property type="molecule type" value="Genomic_DNA"/>
</dbReference>
<evidence type="ECO:0000256" key="1">
    <source>
        <dbReference type="SAM" id="MobiDB-lite"/>
    </source>
</evidence>
<keyword evidence="2" id="KW-1133">Transmembrane helix</keyword>
<dbReference type="AlphaFoldDB" id="A0AA90HDQ2"/>
<protein>
    <submittedName>
        <fullName evidence="4">LAETG motif-containing sortase-dependent surface protein</fullName>
    </submittedName>
</protein>
<dbReference type="RefSeq" id="WP_271318182.1">
    <property type="nucleotide sequence ID" value="NZ_JABXJJ020000053.1"/>
</dbReference>
<reference evidence="4" key="1">
    <citation type="submission" date="2023-05" db="EMBL/GenBank/DDBJ databases">
        <title>Streptantibioticus silvisoli sp. nov., acidotolerant actinomycetes 1 from pine litter.</title>
        <authorList>
            <person name="Swiecimska M."/>
            <person name="Golinska P."/>
            <person name="Sangal V."/>
            <person name="Wachnowicz B."/>
            <person name="Goodfellow M."/>
        </authorList>
    </citation>
    <scope>NUCLEOTIDE SEQUENCE</scope>
    <source>
        <strain evidence="4">SL13</strain>
    </source>
</reference>
<proteinExistence type="predicted"/>
<feature type="transmembrane region" description="Helical" evidence="2">
    <location>
        <begin position="198"/>
        <end position="216"/>
    </location>
</feature>
<keyword evidence="3" id="KW-0732">Signal</keyword>
<dbReference type="NCBIfam" id="NF041528">
    <property type="entry name" value="strep_LAETG"/>
    <property type="match status" value="1"/>
</dbReference>
<dbReference type="PROSITE" id="PS51257">
    <property type="entry name" value="PROKAR_LIPOPROTEIN"/>
    <property type="match status" value="1"/>
</dbReference>
<keyword evidence="2" id="KW-0812">Transmembrane</keyword>